<dbReference type="SMART" id="SM00065">
    <property type="entry name" value="GAF"/>
    <property type="match status" value="1"/>
</dbReference>
<dbReference type="InterPro" id="IPR029016">
    <property type="entry name" value="GAF-like_dom_sf"/>
</dbReference>
<dbReference type="InterPro" id="IPR042070">
    <property type="entry name" value="PucR_C-HTH_sf"/>
</dbReference>
<dbReference type="Gene3D" id="3.30.450.40">
    <property type="match status" value="1"/>
</dbReference>
<dbReference type="InterPro" id="IPR051448">
    <property type="entry name" value="CdaR-like_regulators"/>
</dbReference>
<evidence type="ECO:0000313" key="3">
    <source>
        <dbReference type="EMBL" id="CUR61192.1"/>
    </source>
</evidence>
<gene>
    <name evidence="3" type="ORF">NOCA1240295</name>
</gene>
<dbReference type="InterPro" id="IPR003018">
    <property type="entry name" value="GAF"/>
</dbReference>
<proteinExistence type="inferred from homology"/>
<dbReference type="Gene3D" id="1.10.10.2840">
    <property type="entry name" value="PucR C-terminal helix-turn-helix domain"/>
    <property type="match status" value="1"/>
</dbReference>
<organism evidence="3">
    <name type="scientific">metagenome</name>
    <dbReference type="NCBI Taxonomy" id="256318"/>
    <lineage>
        <taxon>unclassified sequences</taxon>
        <taxon>metagenomes</taxon>
    </lineage>
</organism>
<dbReference type="PANTHER" id="PTHR33744:SF1">
    <property type="entry name" value="DNA-BINDING TRANSCRIPTIONAL ACTIVATOR ADER"/>
    <property type="match status" value="1"/>
</dbReference>
<dbReference type="PANTHER" id="PTHR33744">
    <property type="entry name" value="CARBOHYDRATE DIACID REGULATOR"/>
    <property type="match status" value="1"/>
</dbReference>
<comment type="similarity">
    <text evidence="1">Belongs to the CdaR family.</text>
</comment>
<dbReference type="AlphaFoldDB" id="A0A2P2CJD2"/>
<reference evidence="3" key="1">
    <citation type="submission" date="2015-08" db="EMBL/GenBank/DDBJ databases">
        <authorList>
            <person name="Babu N.S."/>
            <person name="Beckwith C.J."/>
            <person name="Beseler K.G."/>
            <person name="Brison A."/>
            <person name="Carone J.V."/>
            <person name="Caskin T.P."/>
            <person name="Diamond M."/>
            <person name="Durham M.E."/>
            <person name="Foxe J.M."/>
            <person name="Go M."/>
            <person name="Henderson B.A."/>
            <person name="Jones I.B."/>
            <person name="McGettigan J.A."/>
            <person name="Micheletti S.J."/>
            <person name="Nasrallah M.E."/>
            <person name="Ortiz D."/>
            <person name="Piller C.R."/>
            <person name="Privatt S.R."/>
            <person name="Schneider S.L."/>
            <person name="Sharp S."/>
            <person name="Smith T.C."/>
            <person name="Stanton J.D."/>
            <person name="Ullery H.E."/>
            <person name="Wilson R.J."/>
            <person name="Serrano M.G."/>
            <person name="Buck G."/>
            <person name="Lee V."/>
            <person name="Wang Y."/>
            <person name="Carvalho R."/>
            <person name="Voegtly L."/>
            <person name="Shi R."/>
            <person name="Duckworth R."/>
            <person name="Johnson A."/>
            <person name="Loviza R."/>
            <person name="Walstead R."/>
            <person name="Shah Z."/>
            <person name="Kiflezghi M."/>
            <person name="Wade K."/>
            <person name="Ball S.L."/>
            <person name="Bradley K.W."/>
            <person name="Asai D.J."/>
            <person name="Bowman C.A."/>
            <person name="Russell D.A."/>
            <person name="Pope W.H."/>
            <person name="Jacobs-Sera D."/>
            <person name="Hendrix R.W."/>
            <person name="Hatfull G.F."/>
        </authorList>
    </citation>
    <scope>NUCLEOTIDE SEQUENCE</scope>
</reference>
<sequence length="623" mass="66184">MCERAPGGHDVPVPSFLDLLYDEAPLSAFDERLAQAERELDEQAVAVVRGEYDVALRLRDLIARMRSREAELSALYETASDLTAIRDVDTILAAIVRRARQLLHCDMTYLSLNDEGDGASYMKVTDGALTREFQNLRLPLGTGLLGLVAQTGAAYFTEDYASDERFVHKGYIDEAVAGEQIRAILGVPLVLDGVVIGALLAVHRSVRRFPQSEVSLLTSFAAHAVVALENARLFAELDEANRSLTRHTEAVDAAALAHDRLTDLLLGGGGVAEVAEVLSAVLDGSASVWAPSGELLAGDDPGLDWAGVVPASVASGRSVVVDGGLVSAALAGTEHLATLVLRRDEPLDLAGRRTLERGALVTALVLLFARSMTDAEERLGGQLLVDLLEADAGSRERLRDRVRRHSASLDGPVVVAAASIDGADRHRASRAAVALARRMSGLAGEHRGAVVLVVPNEDAHRVGAELQAVVQGLGGTATVGVAATSDALQGDRLVAAHGEARRCLDTLVRLGRRGEVSDPAGLGVARLLLGDNEPEHVSAFVEAMVGPVREWDARRGTGLVDTLEAWFATGGHLKDTAAALHLHPNTVTQRLDRVGELLGAGWRDPARALDLQLALRLARLQDV</sequence>
<dbReference type="InterPro" id="IPR041522">
    <property type="entry name" value="CdaR_GGDEF"/>
</dbReference>
<evidence type="ECO:0000259" key="2">
    <source>
        <dbReference type="SMART" id="SM00065"/>
    </source>
</evidence>
<evidence type="ECO:0000256" key="1">
    <source>
        <dbReference type="ARBA" id="ARBA00006754"/>
    </source>
</evidence>
<dbReference type="EMBL" id="CZKB01000017">
    <property type="protein sequence ID" value="CUR61192.1"/>
    <property type="molecule type" value="Genomic_DNA"/>
</dbReference>
<name>A0A2P2CJD2_9ZZZZ</name>
<feature type="domain" description="GAF" evidence="2">
    <location>
        <begin position="87"/>
        <end position="238"/>
    </location>
</feature>
<dbReference type="Pfam" id="PF13556">
    <property type="entry name" value="HTH_30"/>
    <property type="match status" value="1"/>
</dbReference>
<protein>
    <submittedName>
        <fullName evidence="3">Transcriptional regulator, CdaR family</fullName>
    </submittedName>
</protein>
<dbReference type="Pfam" id="PF01590">
    <property type="entry name" value="GAF"/>
    <property type="match status" value="1"/>
</dbReference>
<dbReference type="InterPro" id="IPR025736">
    <property type="entry name" value="PucR_C-HTH_dom"/>
</dbReference>
<accession>A0A2P2CJD2</accession>
<dbReference type="Pfam" id="PF17853">
    <property type="entry name" value="GGDEF_2"/>
    <property type="match status" value="1"/>
</dbReference>
<dbReference type="SUPFAM" id="SSF55781">
    <property type="entry name" value="GAF domain-like"/>
    <property type="match status" value="1"/>
</dbReference>